<evidence type="ECO:0000313" key="4">
    <source>
        <dbReference type="Proteomes" id="UP000653472"/>
    </source>
</evidence>
<dbReference type="Gene3D" id="3.60.15.10">
    <property type="entry name" value="Ribonuclease Z/Hydroxyacylglutathione hydrolase-like"/>
    <property type="match status" value="1"/>
</dbReference>
<comment type="caution">
    <text evidence="3">The sequence shown here is derived from an EMBL/GenBank/DDBJ whole genome shotgun (WGS) entry which is preliminary data.</text>
</comment>
<keyword evidence="1" id="KW-0732">Signal</keyword>
<dbReference type="NCBIfam" id="NF033105">
    <property type="entry name" value="bla_subclass_B3"/>
    <property type="match status" value="1"/>
</dbReference>
<dbReference type="Pfam" id="PF00753">
    <property type="entry name" value="Lactamase_B"/>
    <property type="match status" value="1"/>
</dbReference>
<dbReference type="Proteomes" id="UP000653472">
    <property type="component" value="Unassembled WGS sequence"/>
</dbReference>
<dbReference type="SUPFAM" id="SSF56281">
    <property type="entry name" value="Metallo-hydrolase/oxidoreductase"/>
    <property type="match status" value="1"/>
</dbReference>
<dbReference type="RefSeq" id="WP_168147283.1">
    <property type="nucleotide sequence ID" value="NZ_JAAVXB010000003.1"/>
</dbReference>
<dbReference type="EMBL" id="JAAVXB010000003">
    <property type="protein sequence ID" value="NKF22025.1"/>
    <property type="molecule type" value="Genomic_DNA"/>
</dbReference>
<dbReference type="PANTHER" id="PTHR42951">
    <property type="entry name" value="METALLO-BETA-LACTAMASE DOMAIN-CONTAINING"/>
    <property type="match status" value="1"/>
</dbReference>
<accession>A0A970B5W7</accession>
<feature type="signal peptide" evidence="1">
    <location>
        <begin position="1"/>
        <end position="34"/>
    </location>
</feature>
<dbReference type="PANTHER" id="PTHR42951:SF17">
    <property type="entry name" value="METALLO-BETA-LACTAMASE DOMAIN-CONTAINING PROTEIN"/>
    <property type="match status" value="1"/>
</dbReference>
<proteinExistence type="predicted"/>
<dbReference type="AlphaFoldDB" id="A0A970B5W7"/>
<dbReference type="InterPro" id="IPR001279">
    <property type="entry name" value="Metallo-B-lactamas"/>
</dbReference>
<reference evidence="3" key="1">
    <citation type="submission" date="2020-03" db="EMBL/GenBank/DDBJ databases">
        <title>Solimonas marina sp. nov., isolated from deep seawater of the Pacific Ocean.</title>
        <authorList>
            <person name="Liu X."/>
            <person name="Lai Q."/>
            <person name="Sun F."/>
            <person name="Gai Y."/>
            <person name="Li G."/>
            <person name="Shao Z."/>
        </authorList>
    </citation>
    <scope>NUCLEOTIDE SEQUENCE</scope>
    <source>
        <strain evidence="3">C16B3</strain>
    </source>
</reference>
<dbReference type="SMART" id="SM00849">
    <property type="entry name" value="Lactamase_B"/>
    <property type="match status" value="1"/>
</dbReference>
<dbReference type="InterPro" id="IPR050855">
    <property type="entry name" value="NDM-1-like"/>
</dbReference>
<feature type="domain" description="Metallo-beta-lactamase" evidence="2">
    <location>
        <begin position="78"/>
        <end position="271"/>
    </location>
</feature>
<evidence type="ECO:0000256" key="1">
    <source>
        <dbReference type="SAM" id="SignalP"/>
    </source>
</evidence>
<organism evidence="3 4">
    <name type="scientific">Solimonas marina</name>
    <dbReference type="NCBI Taxonomy" id="2714601"/>
    <lineage>
        <taxon>Bacteria</taxon>
        <taxon>Pseudomonadati</taxon>
        <taxon>Pseudomonadota</taxon>
        <taxon>Gammaproteobacteria</taxon>
        <taxon>Nevskiales</taxon>
        <taxon>Nevskiaceae</taxon>
        <taxon>Solimonas</taxon>
    </lineage>
</organism>
<evidence type="ECO:0000313" key="3">
    <source>
        <dbReference type="EMBL" id="NKF22025.1"/>
    </source>
</evidence>
<keyword evidence="4" id="KW-1185">Reference proteome</keyword>
<evidence type="ECO:0000259" key="2">
    <source>
        <dbReference type="SMART" id="SM00849"/>
    </source>
</evidence>
<dbReference type="NCBIfam" id="NF012229">
    <property type="entry name" value="bla_class_B_core"/>
    <property type="match status" value="1"/>
</dbReference>
<feature type="chain" id="PRO_5037316389" evidence="1">
    <location>
        <begin position="35"/>
        <end position="331"/>
    </location>
</feature>
<dbReference type="InterPro" id="IPR036866">
    <property type="entry name" value="RibonucZ/Hydroxyglut_hydro"/>
</dbReference>
<protein>
    <submittedName>
        <fullName evidence="3">Subclass B3 metallo-beta-lactamase</fullName>
    </submittedName>
</protein>
<name>A0A970B5W7_9GAMM</name>
<gene>
    <name evidence="3" type="primary">bla</name>
    <name evidence="3" type="ORF">G7Y82_06820</name>
</gene>
<sequence length="331" mass="35377">MKISDVYAALSRVAGPRIALLMALAVSGTGPVWAQQASSSADVATGDDTSSCQMCVLWNTPVDPFRIYGNTYYVGSRGLSSILVVTSQGLVLIDGGLPDTASMIATNIIALGYPLSAVKYILNSHAHYDHAGGIAELARESGARVVMSPWSADVLRHGHSGPADPQYGALPSFPSLSVVQTIEDDHAIQLGDVRFTVHYTAGHTPGGTSWTWRSCENDRCADMVYADSLTAVSAPGFRFSAATSYPQVLKDFERSFATISKLDCDILLTPHPEASAFWQRREAQLDGSIANPYVEPGACKLYVDIARKKLQERLASEQAPPPVAAPGPVQH</sequence>